<organism evidence="10 11">
    <name type="scientific">Steccherinum ochraceum</name>
    <dbReference type="NCBI Taxonomy" id="92696"/>
    <lineage>
        <taxon>Eukaryota</taxon>
        <taxon>Fungi</taxon>
        <taxon>Dikarya</taxon>
        <taxon>Basidiomycota</taxon>
        <taxon>Agaricomycotina</taxon>
        <taxon>Agaricomycetes</taxon>
        <taxon>Polyporales</taxon>
        <taxon>Steccherinaceae</taxon>
        <taxon>Steccherinum</taxon>
    </lineage>
</organism>
<keyword evidence="11" id="KW-1185">Reference proteome</keyword>
<evidence type="ECO:0000256" key="7">
    <source>
        <dbReference type="ARBA" id="ARBA00023146"/>
    </source>
</evidence>
<dbReference type="InterPro" id="IPR001412">
    <property type="entry name" value="aa-tRNA-synth_I_CS"/>
</dbReference>
<proteinExistence type="inferred from homology"/>
<protein>
    <recommendedName>
        <fullName evidence="2">tryptophan--tRNA ligase</fullName>
        <ecNumber evidence="2">6.1.1.2</ecNumber>
    </recommendedName>
    <alternativeName>
        <fullName evidence="8">Tryptophanyl-tRNA synthetase</fullName>
    </alternativeName>
</protein>
<dbReference type="FunFam" id="3.40.50.620:FF:000082">
    <property type="entry name" value="MSW1p Mitochondrial tryptophanyl-tRNA synthetase"/>
    <property type="match status" value="1"/>
</dbReference>
<evidence type="ECO:0000256" key="6">
    <source>
        <dbReference type="ARBA" id="ARBA00022917"/>
    </source>
</evidence>
<keyword evidence="5 9" id="KW-0067">ATP-binding</keyword>
<comment type="similarity">
    <text evidence="1 9">Belongs to the class-I aminoacyl-tRNA synthetase family.</text>
</comment>
<evidence type="ECO:0000313" key="11">
    <source>
        <dbReference type="Proteomes" id="UP000292702"/>
    </source>
</evidence>
<dbReference type="Proteomes" id="UP000292702">
    <property type="component" value="Unassembled WGS sequence"/>
</dbReference>
<reference evidence="10 11" key="1">
    <citation type="submission" date="2018-11" db="EMBL/GenBank/DDBJ databases">
        <title>Genome assembly of Steccherinum ochraceum LE-BIN_3174, the white-rot fungus of the Steccherinaceae family (The Residual Polyporoid clade, Polyporales, Basidiomycota).</title>
        <authorList>
            <person name="Fedorova T.V."/>
            <person name="Glazunova O.A."/>
            <person name="Landesman E.O."/>
            <person name="Moiseenko K.V."/>
            <person name="Psurtseva N.V."/>
            <person name="Savinova O.S."/>
            <person name="Shakhova N.V."/>
            <person name="Tyazhelova T.V."/>
            <person name="Vasina D.V."/>
        </authorList>
    </citation>
    <scope>NUCLEOTIDE SEQUENCE [LARGE SCALE GENOMIC DNA]</scope>
    <source>
        <strain evidence="10 11">LE-BIN_3174</strain>
    </source>
</reference>
<dbReference type="InterPro" id="IPR050203">
    <property type="entry name" value="Trp-tRNA_synthetase"/>
</dbReference>
<keyword evidence="6 9" id="KW-0648">Protein biosynthesis</keyword>
<comment type="caution">
    <text evidence="10">The sequence shown here is derived from an EMBL/GenBank/DDBJ whole genome shotgun (WGS) entry which is preliminary data.</text>
</comment>
<accession>A0A4R0RCG6</accession>
<evidence type="ECO:0000256" key="9">
    <source>
        <dbReference type="RuleBase" id="RU363036"/>
    </source>
</evidence>
<dbReference type="STRING" id="92696.A0A4R0RCG6"/>
<evidence type="ECO:0000256" key="5">
    <source>
        <dbReference type="ARBA" id="ARBA00022840"/>
    </source>
</evidence>
<evidence type="ECO:0000313" key="10">
    <source>
        <dbReference type="EMBL" id="TCD64686.1"/>
    </source>
</evidence>
<evidence type="ECO:0000256" key="2">
    <source>
        <dbReference type="ARBA" id="ARBA00013161"/>
    </source>
</evidence>
<evidence type="ECO:0000256" key="3">
    <source>
        <dbReference type="ARBA" id="ARBA00022598"/>
    </source>
</evidence>
<dbReference type="EC" id="6.1.1.2" evidence="2"/>
<dbReference type="PANTHER" id="PTHR43766">
    <property type="entry name" value="TRYPTOPHAN--TRNA LIGASE, MITOCHONDRIAL"/>
    <property type="match status" value="1"/>
</dbReference>
<dbReference type="PRINTS" id="PR01039">
    <property type="entry name" value="TRNASYNTHTRP"/>
</dbReference>
<dbReference type="NCBIfam" id="TIGR00233">
    <property type="entry name" value="trpS"/>
    <property type="match status" value="1"/>
</dbReference>
<keyword evidence="4 9" id="KW-0547">Nucleotide-binding</keyword>
<evidence type="ECO:0000256" key="4">
    <source>
        <dbReference type="ARBA" id="ARBA00022741"/>
    </source>
</evidence>
<dbReference type="InterPro" id="IPR002306">
    <property type="entry name" value="Trp-tRNA-ligase"/>
</dbReference>
<dbReference type="AlphaFoldDB" id="A0A4R0RCG6"/>
<keyword evidence="3 9" id="KW-0436">Ligase</keyword>
<dbReference type="GO" id="GO:0005524">
    <property type="term" value="F:ATP binding"/>
    <property type="evidence" value="ECO:0007669"/>
    <property type="project" value="UniProtKB-KW"/>
</dbReference>
<evidence type="ECO:0000256" key="8">
    <source>
        <dbReference type="ARBA" id="ARBA00030268"/>
    </source>
</evidence>
<dbReference type="GO" id="GO:0070183">
    <property type="term" value="P:mitochondrial tryptophanyl-tRNA aminoacylation"/>
    <property type="evidence" value="ECO:0007669"/>
    <property type="project" value="TreeGrafter"/>
</dbReference>
<evidence type="ECO:0000256" key="1">
    <source>
        <dbReference type="ARBA" id="ARBA00005594"/>
    </source>
</evidence>
<dbReference type="PROSITE" id="PS00178">
    <property type="entry name" value="AA_TRNA_LIGASE_I"/>
    <property type="match status" value="1"/>
</dbReference>
<name>A0A4R0RCG6_9APHY</name>
<dbReference type="Pfam" id="PF00579">
    <property type="entry name" value="tRNA-synt_1b"/>
    <property type="match status" value="1"/>
</dbReference>
<dbReference type="Gene3D" id="3.40.50.620">
    <property type="entry name" value="HUPs"/>
    <property type="match status" value="1"/>
</dbReference>
<keyword evidence="7 9" id="KW-0030">Aminoacyl-tRNA synthetase</keyword>
<gene>
    <name evidence="10" type="primary">MSW1</name>
    <name evidence="10" type="ORF">EIP91_003800</name>
</gene>
<dbReference type="GO" id="GO:0005759">
    <property type="term" value="C:mitochondrial matrix"/>
    <property type="evidence" value="ECO:0007669"/>
    <property type="project" value="TreeGrafter"/>
</dbReference>
<dbReference type="Gene3D" id="1.10.240.10">
    <property type="entry name" value="Tyrosyl-Transfer RNA Synthetase"/>
    <property type="match status" value="1"/>
</dbReference>
<dbReference type="GO" id="GO:0004830">
    <property type="term" value="F:tryptophan-tRNA ligase activity"/>
    <property type="evidence" value="ECO:0007669"/>
    <property type="project" value="UniProtKB-EC"/>
</dbReference>
<dbReference type="PANTHER" id="PTHR43766:SF1">
    <property type="entry name" value="TRYPTOPHAN--TRNA LIGASE, MITOCHONDRIAL"/>
    <property type="match status" value="1"/>
</dbReference>
<sequence length="348" mass="38635">MLATTSRPFARCTLHVPRNILKNVPGSLRRLSQAQAAHRPRIVFSGIQPTGIPHLGNYLGALLNWVRLQQDAGPEDRLIFSIVGWHALTLPQNPRELSNARRDALAVLLAIGIDPKRSILFHQDENPHHTELSWLFNCLTPVGKLRRMTTWKSRLAVSRNANDESEVDESLLNAGLLTYPVLQAADILAYKATHVPVGEDQKQHLELARDIADTFNRTFKGKSRLFPLPEFVATPTRRVLSLKDPTSKMSKSSPDVQSRILLTDSTAQIKSKIRGAVTDPIADAVEELLRGPRAEFEKLKGEAQYLSDVARAGAAKARERSEITMQETAQVLVVVSNAAEAVTWRMCA</sequence>
<dbReference type="InterPro" id="IPR014729">
    <property type="entry name" value="Rossmann-like_a/b/a_fold"/>
</dbReference>
<dbReference type="SUPFAM" id="SSF52374">
    <property type="entry name" value="Nucleotidylyl transferase"/>
    <property type="match status" value="1"/>
</dbReference>
<dbReference type="InterPro" id="IPR002305">
    <property type="entry name" value="aa-tRNA-synth_Ic"/>
</dbReference>
<dbReference type="CDD" id="cd00806">
    <property type="entry name" value="TrpRS_core"/>
    <property type="match status" value="1"/>
</dbReference>
<dbReference type="EMBL" id="RWJN01000222">
    <property type="protein sequence ID" value="TCD64686.1"/>
    <property type="molecule type" value="Genomic_DNA"/>
</dbReference>
<dbReference type="OrthoDB" id="15808at2759"/>